<keyword evidence="10" id="KW-1185">Reference proteome</keyword>
<gene>
    <name evidence="9" type="ORF">TRICI_001825</name>
</gene>
<dbReference type="VEuPathDB" id="FungiDB:TRICI_001825"/>
<sequence>MTVPKKIETKEDVEAFLDQYDDFLFDCDGVLWQGNHLLPKVNETLDLLRSRNKRMTFVTNNSTKSRRAYTEKFAGFGINVEAKEIFGSSYSAAVYLKKVIEFPEDKKVLVIGEKGIEEELDNVGIKYVVGTDESYRQYPTDELLNAVERDDSIGAVLCGLDLHINYYKMAVAMQQLKDEKTIFLATNIDSTFPSKGKLLPGAGTIVGTLETCTGRKPIALGKPSDAMMDCIKAEKHFDPKRTCMVGDRLNTDIAFGSRGGLGTLMVLTGVDKEETILQKDDNSFAKPQYYADKLGDLVEILNQ</sequence>
<dbReference type="FunFam" id="3.40.50.1000:FF:000039">
    <property type="entry name" value="Phosphoglycolate phosphatase"/>
    <property type="match status" value="1"/>
</dbReference>
<dbReference type="EMBL" id="SWFS01000128">
    <property type="protein sequence ID" value="KAA8916010.1"/>
    <property type="molecule type" value="Genomic_DNA"/>
</dbReference>
<dbReference type="SUPFAM" id="SSF56784">
    <property type="entry name" value="HAD-like"/>
    <property type="match status" value="1"/>
</dbReference>
<keyword evidence="8" id="KW-0460">Magnesium</keyword>
<dbReference type="Pfam" id="PF13344">
    <property type="entry name" value="Hydrolase_6"/>
    <property type="match status" value="1"/>
</dbReference>
<evidence type="ECO:0000256" key="8">
    <source>
        <dbReference type="PIRSR" id="PIRSR000915-3"/>
    </source>
</evidence>
<dbReference type="OrthoDB" id="413953at2759"/>
<comment type="catalytic activity">
    <reaction evidence="2 5">
        <text>4-nitrophenyl phosphate + H2O = 4-nitrophenol + phosphate + H(+)</text>
        <dbReference type="Rhea" id="RHEA:21664"/>
        <dbReference type="ChEBI" id="CHEBI:15377"/>
        <dbReference type="ChEBI" id="CHEBI:15378"/>
        <dbReference type="ChEBI" id="CHEBI:43474"/>
        <dbReference type="ChEBI" id="CHEBI:57917"/>
        <dbReference type="ChEBI" id="CHEBI:61146"/>
        <dbReference type="EC" id="3.1.3.41"/>
    </reaction>
</comment>
<dbReference type="Gene3D" id="3.40.50.1000">
    <property type="entry name" value="HAD superfamily/HAD-like"/>
    <property type="match status" value="2"/>
</dbReference>
<dbReference type="PANTHER" id="PTHR19288">
    <property type="entry name" value="4-NITROPHENYLPHOSPHATASE-RELATED"/>
    <property type="match status" value="1"/>
</dbReference>
<organism evidence="9 10">
    <name type="scientific">Trichomonascus ciferrii</name>
    <dbReference type="NCBI Taxonomy" id="44093"/>
    <lineage>
        <taxon>Eukaryota</taxon>
        <taxon>Fungi</taxon>
        <taxon>Dikarya</taxon>
        <taxon>Ascomycota</taxon>
        <taxon>Saccharomycotina</taxon>
        <taxon>Dipodascomycetes</taxon>
        <taxon>Dipodascales</taxon>
        <taxon>Trichomonascaceae</taxon>
        <taxon>Trichomonascus</taxon>
        <taxon>Trichomonascus ciferrii complex</taxon>
    </lineage>
</organism>
<evidence type="ECO:0000256" key="5">
    <source>
        <dbReference type="PIRNR" id="PIRNR000915"/>
    </source>
</evidence>
<evidence type="ECO:0000256" key="7">
    <source>
        <dbReference type="PIRSR" id="PIRSR000915-2"/>
    </source>
</evidence>
<evidence type="ECO:0000313" key="9">
    <source>
        <dbReference type="EMBL" id="KAA8916010.1"/>
    </source>
</evidence>
<evidence type="ECO:0000256" key="1">
    <source>
        <dbReference type="ARBA" id="ARBA00022801"/>
    </source>
</evidence>
<dbReference type="InterPro" id="IPR006357">
    <property type="entry name" value="HAD-SF_hydro_IIA"/>
</dbReference>
<name>A0A642V7E5_9ASCO</name>
<dbReference type="Proteomes" id="UP000761534">
    <property type="component" value="Unassembled WGS sequence"/>
</dbReference>
<dbReference type="GO" id="GO:0004035">
    <property type="term" value="F:alkaline phosphatase activity"/>
    <property type="evidence" value="ECO:0007669"/>
    <property type="project" value="TreeGrafter"/>
</dbReference>
<feature type="binding site" evidence="8">
    <location>
        <position position="28"/>
    </location>
    <ligand>
        <name>Mg(2+)</name>
        <dbReference type="ChEBI" id="CHEBI:18420"/>
    </ligand>
</feature>
<keyword evidence="1 5" id="KW-0378">Hydrolase</keyword>
<evidence type="ECO:0000256" key="2">
    <source>
        <dbReference type="ARBA" id="ARBA00050247"/>
    </source>
</evidence>
<proteinExistence type="predicted"/>
<evidence type="ECO:0000256" key="3">
    <source>
        <dbReference type="ARBA" id="ARBA00066659"/>
    </source>
</evidence>
<feature type="active site" description="Proton donor" evidence="6">
    <location>
        <position position="28"/>
    </location>
</feature>
<evidence type="ECO:0000313" key="10">
    <source>
        <dbReference type="Proteomes" id="UP000761534"/>
    </source>
</evidence>
<dbReference type="GO" id="GO:0008967">
    <property type="term" value="F:phosphoglycolate phosphatase activity"/>
    <property type="evidence" value="ECO:0007669"/>
    <property type="project" value="TreeGrafter"/>
</dbReference>
<evidence type="ECO:0000256" key="4">
    <source>
        <dbReference type="ARBA" id="ARBA00069197"/>
    </source>
</evidence>
<dbReference type="EC" id="3.1.3.41" evidence="3 5"/>
<dbReference type="InterPro" id="IPR036412">
    <property type="entry name" value="HAD-like_sf"/>
</dbReference>
<comment type="caution">
    <text evidence="9">The sequence shown here is derived from an EMBL/GenBank/DDBJ whole genome shotgun (WGS) entry which is preliminary data.</text>
</comment>
<comment type="cofactor">
    <cofactor evidence="8">
        <name>Mg(2+)</name>
        <dbReference type="ChEBI" id="CHEBI:18420"/>
    </cofactor>
    <text evidence="8">Divalent metal ions. Mg(2+) is the most effective.</text>
</comment>
<dbReference type="PANTHER" id="PTHR19288:SF46">
    <property type="entry name" value="HALOACID DEHALOGENASE-LIKE HYDROLASE DOMAIN-CONTAINING PROTEIN 2"/>
    <property type="match status" value="1"/>
</dbReference>
<evidence type="ECO:0000256" key="6">
    <source>
        <dbReference type="PIRSR" id="PIRSR000915-1"/>
    </source>
</evidence>
<feature type="binding site" evidence="8">
    <location>
        <position position="247"/>
    </location>
    <ligand>
        <name>Mg(2+)</name>
        <dbReference type="ChEBI" id="CHEBI:18420"/>
    </ligand>
</feature>
<dbReference type="PIRSF" id="PIRSF000915">
    <property type="entry name" value="PGP-type_phosphatase"/>
    <property type="match status" value="1"/>
</dbReference>
<dbReference type="GO" id="GO:0046872">
    <property type="term" value="F:metal ion binding"/>
    <property type="evidence" value="ECO:0007669"/>
    <property type="project" value="UniProtKB-KW"/>
</dbReference>
<protein>
    <recommendedName>
        <fullName evidence="4 5">4-nitrophenylphosphatase</fullName>
        <shortName evidence="5">PNPPase</shortName>
        <ecNumber evidence="3 5">3.1.3.41</ecNumber>
    </recommendedName>
</protein>
<dbReference type="NCBIfam" id="TIGR01452">
    <property type="entry name" value="PGP_euk"/>
    <property type="match status" value="1"/>
</dbReference>
<feature type="binding site" evidence="7">
    <location>
        <position position="222"/>
    </location>
    <ligand>
        <name>substrate</name>
    </ligand>
</feature>
<feature type="active site" description="Nucleophile" evidence="6">
    <location>
        <position position="26"/>
    </location>
</feature>
<keyword evidence="8" id="KW-0479">Metal-binding</keyword>
<dbReference type="InterPro" id="IPR023214">
    <property type="entry name" value="HAD_sf"/>
</dbReference>
<dbReference type="AlphaFoldDB" id="A0A642V7E5"/>
<dbReference type="GO" id="GO:0005737">
    <property type="term" value="C:cytoplasm"/>
    <property type="evidence" value="ECO:0007669"/>
    <property type="project" value="TreeGrafter"/>
</dbReference>
<reference evidence="9" key="1">
    <citation type="journal article" date="2019" name="G3 (Bethesda)">
        <title>Genome Assemblies of Two Rare Opportunistic Yeast Pathogens: Diutina rugosa (syn. Candida rugosa) and Trichomonascus ciferrii (syn. Candida ciferrii).</title>
        <authorList>
            <person name="Mixao V."/>
            <person name="Saus E."/>
            <person name="Hansen A.P."/>
            <person name="Lass-Florl C."/>
            <person name="Gabaldon T."/>
        </authorList>
    </citation>
    <scope>NUCLEOTIDE SEQUENCE</scope>
    <source>
        <strain evidence="9">CBS 4856</strain>
    </source>
</reference>
<dbReference type="InterPro" id="IPR006349">
    <property type="entry name" value="PGP_euk"/>
</dbReference>
<dbReference type="Pfam" id="PF13242">
    <property type="entry name" value="Hydrolase_like"/>
    <property type="match status" value="1"/>
</dbReference>
<feature type="binding site" evidence="8">
    <location>
        <position position="26"/>
    </location>
    <ligand>
        <name>Mg(2+)</name>
        <dbReference type="ChEBI" id="CHEBI:18420"/>
    </ligand>
</feature>
<dbReference type="NCBIfam" id="TIGR01460">
    <property type="entry name" value="HAD-SF-IIA"/>
    <property type="match status" value="1"/>
</dbReference>
<accession>A0A642V7E5</accession>